<feature type="transmembrane region" description="Helical" evidence="14">
    <location>
        <begin position="45"/>
        <end position="65"/>
    </location>
</feature>
<dbReference type="GO" id="GO:0005886">
    <property type="term" value="C:plasma membrane"/>
    <property type="evidence" value="ECO:0007669"/>
    <property type="project" value="UniProtKB-SubCell"/>
</dbReference>
<dbReference type="Proteomes" id="UP000182465">
    <property type="component" value="Unassembled WGS sequence"/>
</dbReference>
<dbReference type="HAMAP" id="MF_01006">
    <property type="entry name" value="Undec_diphosphatase"/>
    <property type="match status" value="1"/>
</dbReference>
<comment type="caution">
    <text evidence="15">The sequence shown here is derived from an EMBL/GenBank/DDBJ whole genome shotgun (WGS) entry which is preliminary data.</text>
</comment>
<keyword evidence="7 14" id="KW-0378">Hydrolase</keyword>
<comment type="miscellaneous">
    <text evidence="14">Bacitracin is thought to be involved in the inhibition of peptidoglycan synthesis by sequestering undecaprenyl diphosphate, thereby reducing the pool of lipid carrier available.</text>
</comment>
<dbReference type="PANTHER" id="PTHR30622">
    <property type="entry name" value="UNDECAPRENYL-DIPHOSPHATASE"/>
    <property type="match status" value="1"/>
</dbReference>
<dbReference type="AlphaFoldDB" id="A0A1J4U013"/>
<feature type="transmembrane region" description="Helical" evidence="14">
    <location>
        <begin position="113"/>
        <end position="130"/>
    </location>
</feature>
<dbReference type="Pfam" id="PF02673">
    <property type="entry name" value="BacA"/>
    <property type="match status" value="1"/>
</dbReference>
<feature type="transmembrane region" description="Helical" evidence="14">
    <location>
        <begin position="188"/>
        <end position="209"/>
    </location>
</feature>
<name>A0A1J4U013_9BACT</name>
<dbReference type="EMBL" id="MNVB01000035">
    <property type="protein sequence ID" value="OIO17280.1"/>
    <property type="molecule type" value="Genomic_DNA"/>
</dbReference>
<proteinExistence type="inferred from homology"/>
<comment type="catalytic activity">
    <reaction evidence="13 14">
        <text>di-trans,octa-cis-undecaprenyl diphosphate + H2O = di-trans,octa-cis-undecaprenyl phosphate + phosphate + H(+)</text>
        <dbReference type="Rhea" id="RHEA:28094"/>
        <dbReference type="ChEBI" id="CHEBI:15377"/>
        <dbReference type="ChEBI" id="CHEBI:15378"/>
        <dbReference type="ChEBI" id="CHEBI:43474"/>
        <dbReference type="ChEBI" id="CHEBI:58405"/>
        <dbReference type="ChEBI" id="CHEBI:60392"/>
        <dbReference type="EC" id="3.6.1.27"/>
    </reaction>
</comment>
<evidence type="ECO:0000256" key="10">
    <source>
        <dbReference type="ARBA" id="ARBA00023251"/>
    </source>
</evidence>
<accession>A0A1J4U013</accession>
<dbReference type="EC" id="3.6.1.27" evidence="3 14"/>
<dbReference type="GO" id="GO:0009252">
    <property type="term" value="P:peptidoglycan biosynthetic process"/>
    <property type="evidence" value="ECO:0007669"/>
    <property type="project" value="UniProtKB-KW"/>
</dbReference>
<keyword evidence="14" id="KW-0961">Cell wall biogenesis/degradation</keyword>
<sequence>MSITQSVILGLIQGITEFLPISSSGHLILVPKFFNWPNHSLTFDAILHLGTALAIIFALRQDIWLIIRGLIIKNKGETRKENLKSFWMIVLAVIPAGLIGFLFNNWIEQHLRSIYIVFLSLIFWGIFLWFSELYNNKQKIKIDGLKKISWLQALLIGLMQVTAFIPGTSRSGITISAGLFAKFDRETAVKFSFLIGLPVILCAGVFQLIGFASVGINYSEIICLVVGFFSALISGIFSIRLLLLIANKASFNIFVIYRILLGIVILLLL</sequence>
<keyword evidence="14" id="KW-0133">Cell shape</keyword>
<evidence type="ECO:0000256" key="7">
    <source>
        <dbReference type="ARBA" id="ARBA00022801"/>
    </source>
</evidence>
<comment type="similarity">
    <text evidence="2 14">Belongs to the UppP family.</text>
</comment>
<gene>
    <name evidence="14" type="primary">uppP</name>
    <name evidence="15" type="ORF">AUJ29_01770</name>
</gene>
<evidence type="ECO:0000313" key="16">
    <source>
        <dbReference type="Proteomes" id="UP000182465"/>
    </source>
</evidence>
<dbReference type="PANTHER" id="PTHR30622:SF4">
    <property type="entry name" value="UNDECAPRENYL-DIPHOSPHATASE"/>
    <property type="match status" value="1"/>
</dbReference>
<keyword evidence="10 14" id="KW-0046">Antibiotic resistance</keyword>
<comment type="function">
    <text evidence="14">Catalyzes the dephosphorylation of undecaprenyl diphosphate (UPP). Confers resistance to bacitracin.</text>
</comment>
<dbReference type="InterPro" id="IPR003824">
    <property type="entry name" value="UppP"/>
</dbReference>
<reference evidence="15 16" key="1">
    <citation type="journal article" date="2016" name="Environ. Microbiol.">
        <title>Genomic resolution of a cold subsurface aquifer community provides metabolic insights for novel microbes adapted to high CO concentrations.</title>
        <authorList>
            <person name="Probst A.J."/>
            <person name="Castelle C.J."/>
            <person name="Singh A."/>
            <person name="Brown C.T."/>
            <person name="Anantharaman K."/>
            <person name="Sharon I."/>
            <person name="Hug L.A."/>
            <person name="Burstein D."/>
            <person name="Emerson J.B."/>
            <person name="Thomas B.C."/>
            <person name="Banfield J.F."/>
        </authorList>
    </citation>
    <scope>NUCLEOTIDE SEQUENCE [LARGE SCALE GENOMIC DNA]</scope>
    <source>
        <strain evidence="15">CG1_02_38_13</strain>
    </source>
</reference>
<keyword evidence="5 14" id="KW-1003">Cell membrane</keyword>
<keyword evidence="14" id="KW-0573">Peptidoglycan synthesis</keyword>
<organism evidence="15 16">
    <name type="scientific">Candidatus Kuenenbacteria bacterium CG1_02_38_13</name>
    <dbReference type="NCBI Taxonomy" id="1805235"/>
    <lineage>
        <taxon>Bacteria</taxon>
        <taxon>Candidatus Kueneniibacteriota</taxon>
    </lineage>
</organism>
<feature type="transmembrane region" description="Helical" evidence="14">
    <location>
        <begin position="150"/>
        <end position="168"/>
    </location>
</feature>
<dbReference type="GO" id="GO:0046677">
    <property type="term" value="P:response to antibiotic"/>
    <property type="evidence" value="ECO:0007669"/>
    <property type="project" value="UniProtKB-UniRule"/>
</dbReference>
<feature type="transmembrane region" description="Helical" evidence="14">
    <location>
        <begin position="221"/>
        <end position="243"/>
    </location>
</feature>
<keyword evidence="8 14" id="KW-1133">Transmembrane helix</keyword>
<evidence type="ECO:0000256" key="2">
    <source>
        <dbReference type="ARBA" id="ARBA00010621"/>
    </source>
</evidence>
<evidence type="ECO:0000256" key="6">
    <source>
        <dbReference type="ARBA" id="ARBA00022692"/>
    </source>
</evidence>
<dbReference type="GO" id="GO:0050380">
    <property type="term" value="F:undecaprenyl-diphosphatase activity"/>
    <property type="evidence" value="ECO:0007669"/>
    <property type="project" value="UniProtKB-UniRule"/>
</dbReference>
<keyword evidence="6 14" id="KW-0812">Transmembrane</keyword>
<evidence type="ECO:0000256" key="13">
    <source>
        <dbReference type="ARBA" id="ARBA00047594"/>
    </source>
</evidence>
<evidence type="ECO:0000256" key="3">
    <source>
        <dbReference type="ARBA" id="ARBA00012374"/>
    </source>
</evidence>
<dbReference type="GO" id="GO:0008360">
    <property type="term" value="P:regulation of cell shape"/>
    <property type="evidence" value="ECO:0007669"/>
    <property type="project" value="UniProtKB-KW"/>
</dbReference>
<comment type="subcellular location">
    <subcellularLocation>
        <location evidence="1 14">Cell membrane</location>
        <topology evidence="1 14">Multi-pass membrane protein</topology>
    </subcellularLocation>
</comment>
<evidence type="ECO:0000256" key="14">
    <source>
        <dbReference type="HAMAP-Rule" id="MF_01006"/>
    </source>
</evidence>
<evidence type="ECO:0000256" key="8">
    <source>
        <dbReference type="ARBA" id="ARBA00022989"/>
    </source>
</evidence>
<dbReference type="NCBIfam" id="TIGR00753">
    <property type="entry name" value="undec_PP_bacA"/>
    <property type="match status" value="1"/>
</dbReference>
<protein>
    <recommendedName>
        <fullName evidence="4 14">Undecaprenyl-diphosphatase</fullName>
        <ecNumber evidence="3 14">3.6.1.27</ecNumber>
    </recommendedName>
    <alternativeName>
        <fullName evidence="12 14">Bacitracin resistance protein</fullName>
    </alternativeName>
    <alternativeName>
        <fullName evidence="11 14">Undecaprenyl pyrophosphate phosphatase</fullName>
    </alternativeName>
</protein>
<evidence type="ECO:0000256" key="1">
    <source>
        <dbReference type="ARBA" id="ARBA00004651"/>
    </source>
</evidence>
<evidence type="ECO:0000313" key="15">
    <source>
        <dbReference type="EMBL" id="OIO17280.1"/>
    </source>
</evidence>
<feature type="transmembrane region" description="Helical" evidence="14">
    <location>
        <begin position="249"/>
        <end position="268"/>
    </location>
</feature>
<evidence type="ECO:0000256" key="9">
    <source>
        <dbReference type="ARBA" id="ARBA00023136"/>
    </source>
</evidence>
<evidence type="ECO:0000256" key="11">
    <source>
        <dbReference type="ARBA" id="ARBA00032707"/>
    </source>
</evidence>
<evidence type="ECO:0000256" key="5">
    <source>
        <dbReference type="ARBA" id="ARBA00022475"/>
    </source>
</evidence>
<keyword evidence="9 14" id="KW-0472">Membrane</keyword>
<evidence type="ECO:0000256" key="12">
    <source>
        <dbReference type="ARBA" id="ARBA00032932"/>
    </source>
</evidence>
<feature type="transmembrane region" description="Helical" evidence="14">
    <location>
        <begin position="86"/>
        <end position="107"/>
    </location>
</feature>
<dbReference type="GO" id="GO:0071555">
    <property type="term" value="P:cell wall organization"/>
    <property type="evidence" value="ECO:0007669"/>
    <property type="project" value="UniProtKB-KW"/>
</dbReference>
<evidence type="ECO:0000256" key="4">
    <source>
        <dbReference type="ARBA" id="ARBA00021581"/>
    </source>
</evidence>